<dbReference type="InterPro" id="IPR016139">
    <property type="entry name" value="Ribosome_inactivat_prot_sub2"/>
</dbReference>
<organism evidence="9 10">
    <name type="scientific">Saponaria officinalis</name>
    <name type="common">Common soapwort</name>
    <name type="synonym">Lychnis saponaria</name>
    <dbReference type="NCBI Taxonomy" id="3572"/>
    <lineage>
        <taxon>Eukaryota</taxon>
        <taxon>Viridiplantae</taxon>
        <taxon>Streptophyta</taxon>
        <taxon>Embryophyta</taxon>
        <taxon>Tracheophyta</taxon>
        <taxon>Spermatophyta</taxon>
        <taxon>Magnoliopsida</taxon>
        <taxon>eudicotyledons</taxon>
        <taxon>Gunneridae</taxon>
        <taxon>Pentapetalae</taxon>
        <taxon>Caryophyllales</taxon>
        <taxon>Caryophyllaceae</taxon>
        <taxon>Caryophylleae</taxon>
        <taxon>Saponaria</taxon>
    </lineage>
</organism>
<dbReference type="GO" id="GO:0030598">
    <property type="term" value="F:rRNA N-glycosylase activity"/>
    <property type="evidence" value="ECO:0007669"/>
    <property type="project" value="UniProtKB-EC"/>
</dbReference>
<dbReference type="PRINTS" id="PR00396">
    <property type="entry name" value="SHIGARICIN"/>
</dbReference>
<dbReference type="InterPro" id="IPR036041">
    <property type="entry name" value="Ribosome-inact_prot_sf"/>
</dbReference>
<dbReference type="InterPro" id="IPR016138">
    <property type="entry name" value="Ribosome_inactivat_prot_sub1"/>
</dbReference>
<evidence type="ECO:0000256" key="2">
    <source>
        <dbReference type="ARBA" id="ARBA00008544"/>
    </source>
</evidence>
<dbReference type="SUPFAM" id="SSF56371">
    <property type="entry name" value="Ribosome inactivating proteins (RIP)"/>
    <property type="match status" value="1"/>
</dbReference>
<dbReference type="EMBL" id="JBDFQZ010000002">
    <property type="protein sequence ID" value="KAK9749779.1"/>
    <property type="molecule type" value="Genomic_DNA"/>
</dbReference>
<evidence type="ECO:0000313" key="10">
    <source>
        <dbReference type="Proteomes" id="UP001443914"/>
    </source>
</evidence>
<protein>
    <recommendedName>
        <fullName evidence="3 8">rRNA N-glycosylase</fullName>
        <ecNumber evidence="3 8">3.2.2.22</ecNumber>
    </recommendedName>
</protein>
<keyword evidence="6 8" id="KW-0611">Plant defense</keyword>
<dbReference type="InterPro" id="IPR017989">
    <property type="entry name" value="Ribosome_inactivat_1/2"/>
</dbReference>
<keyword evidence="10" id="KW-1185">Reference proteome</keyword>
<evidence type="ECO:0000313" key="9">
    <source>
        <dbReference type="EMBL" id="KAK9749779.1"/>
    </source>
</evidence>
<dbReference type="Gene3D" id="4.10.470.10">
    <property type="entry name" value="Ricin (A Subunit), domain 2"/>
    <property type="match status" value="1"/>
</dbReference>
<evidence type="ECO:0000256" key="1">
    <source>
        <dbReference type="ARBA" id="ARBA00000237"/>
    </source>
</evidence>
<gene>
    <name evidence="9" type="ORF">RND81_02G149400</name>
</gene>
<name>A0AAW1MLP7_SAPOF</name>
<evidence type="ECO:0000256" key="4">
    <source>
        <dbReference type="ARBA" id="ARBA00022656"/>
    </source>
</evidence>
<keyword evidence="7 8" id="KW-0652">Protein synthesis inhibitor</keyword>
<sequence>MSLEIAGMTTVKKAGLGVTKLLSYMGAVTGRARHVTDEATFLLVALQMVSEAARFQYIENLVLTNFPNGFTPEDKVIILEKNWGTISKNIKDSKK</sequence>
<dbReference type="AlphaFoldDB" id="A0AAW1MLP7"/>
<dbReference type="EC" id="3.2.2.22" evidence="3 8"/>
<comment type="caution">
    <text evidence="9">The sequence shown here is derived from an EMBL/GenBank/DDBJ whole genome shotgun (WGS) entry which is preliminary data.</text>
</comment>
<evidence type="ECO:0000256" key="7">
    <source>
        <dbReference type="ARBA" id="ARBA00023193"/>
    </source>
</evidence>
<dbReference type="GO" id="GO:0017148">
    <property type="term" value="P:negative regulation of translation"/>
    <property type="evidence" value="ECO:0007669"/>
    <property type="project" value="UniProtKB-KW"/>
</dbReference>
<keyword evidence="5 8" id="KW-0378">Hydrolase</keyword>
<evidence type="ECO:0000256" key="6">
    <source>
        <dbReference type="ARBA" id="ARBA00022821"/>
    </source>
</evidence>
<comment type="catalytic activity">
    <reaction evidence="1 8">
        <text>Endohydrolysis of the N-glycosidic bond at one specific adenosine on the 28S rRNA.</text>
        <dbReference type="EC" id="3.2.2.22"/>
    </reaction>
</comment>
<evidence type="ECO:0000256" key="3">
    <source>
        <dbReference type="ARBA" id="ARBA00012001"/>
    </source>
</evidence>
<evidence type="ECO:0000256" key="8">
    <source>
        <dbReference type="RuleBase" id="RU004915"/>
    </source>
</evidence>
<dbReference type="GO" id="GO:0090729">
    <property type="term" value="F:toxin activity"/>
    <property type="evidence" value="ECO:0007669"/>
    <property type="project" value="UniProtKB-KW"/>
</dbReference>
<reference evidence="9" key="1">
    <citation type="submission" date="2024-03" db="EMBL/GenBank/DDBJ databases">
        <title>WGS assembly of Saponaria officinalis var. Norfolk2.</title>
        <authorList>
            <person name="Jenkins J."/>
            <person name="Shu S."/>
            <person name="Grimwood J."/>
            <person name="Barry K."/>
            <person name="Goodstein D."/>
            <person name="Schmutz J."/>
            <person name="Leebens-Mack J."/>
            <person name="Osbourn A."/>
        </authorList>
    </citation>
    <scope>NUCLEOTIDE SEQUENCE [LARGE SCALE GENOMIC DNA]</scope>
    <source>
        <strain evidence="9">JIC</strain>
    </source>
</reference>
<evidence type="ECO:0000256" key="5">
    <source>
        <dbReference type="ARBA" id="ARBA00022801"/>
    </source>
</evidence>
<dbReference type="PROSITE" id="PS00275">
    <property type="entry name" value="SHIGA_RICIN"/>
    <property type="match status" value="1"/>
</dbReference>
<dbReference type="GO" id="GO:0006952">
    <property type="term" value="P:defense response"/>
    <property type="evidence" value="ECO:0007669"/>
    <property type="project" value="UniProtKB-KW"/>
</dbReference>
<dbReference type="InterPro" id="IPR017988">
    <property type="entry name" value="Ribosome_inactivat_prot_CS"/>
</dbReference>
<comment type="similarity">
    <text evidence="2">Belongs to the ribosome-inactivating protein family. Type 1 RIP subfamily.</text>
</comment>
<dbReference type="InterPro" id="IPR001574">
    <property type="entry name" value="Ribosome_inactivat_prot"/>
</dbReference>
<accession>A0AAW1MLP7</accession>
<dbReference type="Proteomes" id="UP001443914">
    <property type="component" value="Unassembled WGS sequence"/>
</dbReference>
<dbReference type="Gene3D" id="3.40.420.10">
    <property type="entry name" value="Ricin (A subunit), domain 1"/>
    <property type="match status" value="1"/>
</dbReference>
<keyword evidence="4 8" id="KW-0800">Toxin</keyword>
<proteinExistence type="inferred from homology"/>
<dbReference type="Pfam" id="PF00161">
    <property type="entry name" value="RIP"/>
    <property type="match status" value="1"/>
</dbReference>